<gene>
    <name evidence="7" type="ORF">C8Q71DRAFT_860229</name>
</gene>
<dbReference type="InterPro" id="IPR003130">
    <property type="entry name" value="GED"/>
</dbReference>
<dbReference type="PANTHER" id="PTHR11566">
    <property type="entry name" value="DYNAMIN"/>
    <property type="match status" value="1"/>
</dbReference>
<feature type="region of interest" description="Disordered" evidence="4">
    <location>
        <begin position="1"/>
        <end position="32"/>
    </location>
</feature>
<reference evidence="7 8" key="1">
    <citation type="journal article" date="2021" name="Environ. Microbiol.">
        <title>Gene family expansions and transcriptome signatures uncover fungal adaptations to wood decay.</title>
        <authorList>
            <person name="Hage H."/>
            <person name="Miyauchi S."/>
            <person name="Viragh M."/>
            <person name="Drula E."/>
            <person name="Min B."/>
            <person name="Chaduli D."/>
            <person name="Navarro D."/>
            <person name="Favel A."/>
            <person name="Norest M."/>
            <person name="Lesage-Meessen L."/>
            <person name="Balint B."/>
            <person name="Merenyi Z."/>
            <person name="de Eugenio L."/>
            <person name="Morin E."/>
            <person name="Martinez A.T."/>
            <person name="Baldrian P."/>
            <person name="Stursova M."/>
            <person name="Martinez M.J."/>
            <person name="Novotny C."/>
            <person name="Magnuson J.K."/>
            <person name="Spatafora J.W."/>
            <person name="Maurice S."/>
            <person name="Pangilinan J."/>
            <person name="Andreopoulos W."/>
            <person name="LaButti K."/>
            <person name="Hundley H."/>
            <person name="Na H."/>
            <person name="Kuo A."/>
            <person name="Barry K."/>
            <person name="Lipzen A."/>
            <person name="Henrissat B."/>
            <person name="Riley R."/>
            <person name="Ahrendt S."/>
            <person name="Nagy L.G."/>
            <person name="Grigoriev I.V."/>
            <person name="Martin F."/>
            <person name="Rosso M.N."/>
        </authorList>
    </citation>
    <scope>NUCLEOTIDE SEQUENCE [LARGE SCALE GENOMIC DNA]</scope>
    <source>
        <strain evidence="7 8">CIRM-BRFM 1785</strain>
    </source>
</reference>
<proteinExistence type="predicted"/>
<dbReference type="PROSITE" id="PS51388">
    <property type="entry name" value="GED"/>
    <property type="match status" value="1"/>
</dbReference>
<feature type="domain" description="Dynamin-type G" evidence="6">
    <location>
        <begin position="61"/>
        <end position="360"/>
    </location>
</feature>
<keyword evidence="2" id="KW-0342">GTP-binding</keyword>
<dbReference type="GO" id="GO:0016787">
    <property type="term" value="F:hydrolase activity"/>
    <property type="evidence" value="ECO:0007669"/>
    <property type="project" value="UniProtKB-KW"/>
</dbReference>
<dbReference type="InterPro" id="IPR000375">
    <property type="entry name" value="Dynamin_stalk"/>
</dbReference>
<dbReference type="Proteomes" id="UP000814176">
    <property type="component" value="Unassembled WGS sequence"/>
</dbReference>
<dbReference type="InterPro" id="IPR027417">
    <property type="entry name" value="P-loop_NTPase"/>
</dbReference>
<dbReference type="InterPro" id="IPR030381">
    <property type="entry name" value="G_DYNAMIN_dom"/>
</dbReference>
<evidence type="ECO:0000256" key="3">
    <source>
        <dbReference type="SAM" id="Coils"/>
    </source>
</evidence>
<dbReference type="InterPro" id="IPR020850">
    <property type="entry name" value="GED_dom"/>
</dbReference>
<dbReference type="Pfam" id="PF02212">
    <property type="entry name" value="GED"/>
    <property type="match status" value="1"/>
</dbReference>
<dbReference type="Gene3D" id="1.20.120.1240">
    <property type="entry name" value="Dynamin, middle domain"/>
    <property type="match status" value="1"/>
</dbReference>
<evidence type="ECO:0000313" key="7">
    <source>
        <dbReference type="EMBL" id="KAH9833435.1"/>
    </source>
</evidence>
<dbReference type="RefSeq" id="XP_047776175.1">
    <property type="nucleotide sequence ID" value="XM_047927770.1"/>
</dbReference>
<evidence type="ECO:0000259" key="6">
    <source>
        <dbReference type="PROSITE" id="PS51718"/>
    </source>
</evidence>
<dbReference type="Pfam" id="PF00350">
    <property type="entry name" value="Dynamin_N"/>
    <property type="match status" value="1"/>
</dbReference>
<feature type="coiled-coil region" evidence="3">
    <location>
        <begin position="352"/>
        <end position="379"/>
    </location>
</feature>
<name>A0ABQ8K8D0_9APHY</name>
<comment type="caution">
    <text evidence="7">The sequence shown here is derived from an EMBL/GenBank/DDBJ whole genome shotgun (WGS) entry which is preliminary data.</text>
</comment>
<keyword evidence="1" id="KW-0547">Nucleotide-binding</keyword>
<dbReference type="GeneID" id="72008502"/>
<sequence>MTPTSPAATASPSNGPDQASDSSGIEPGAGGIGLSDPQFLTVRRKLLDLINRLHNTGVQRDVDLPVIAVIGSQSAGKSSLIESISGITLPRATGTCTRQVQSQLDCIVSLRFVTDQHGQALGHARNEPFGEVIHNKAEVEERIRRAQRAALNPSVKPSQFLQGADVDPAHPELSFTMNCVCLQIRGGDVADLSFCDLPGLISSVGKGGKESDIGLITSLVTSYISKPSCIVLLTVACETDFENQGAHHLAKQHDPEGKRTIGVLTKPDRIPSGEEARWTRFIKNEYEPLDNGWFSVKQPDSLALASGITWADARRKEREYFSSTSVWSELDPEYQRYLGTTNLTERLSQILSELIAKRLPELQDELQNLLQKTEDALRQLPKPPSNDAFAEILHLLSDFAREMSKHLEGTPEGHGLLQTLRPVQERFKKAIRDTAPDFRPFPKPQRAKDRETDMAKQDLVDADGTQFQQPEFLRAEEPDTWEVGNDDRAVYVDEVMARAREATTRELPDYYPFVVIQEYINAVTSKWDVPTRNLFDSVQKILTTYVKQVVSRHFSRFTHGGLHQHVITVVNEHIKERCEETITKVLWLLELEQRPCTLNGHYYSDYRDKFVSHYRAYRSSSGSDSLLTELGKLKYSGSNGRNQTEFQRNTAQVLSGLSAIGIAGVQATDLPKLLPPDPYEPALNIMACVRAYFQVAYKRYVDYVPMAVDRELILGIDSDGALESVLLKGLGITGSDGPRRCKDFLQEPSNVVTRRQELQKRWERLETAKQELMDIWL</sequence>
<accession>A0ABQ8K8D0</accession>
<organism evidence="7 8">
    <name type="scientific">Rhodofomes roseus</name>
    <dbReference type="NCBI Taxonomy" id="34475"/>
    <lineage>
        <taxon>Eukaryota</taxon>
        <taxon>Fungi</taxon>
        <taxon>Dikarya</taxon>
        <taxon>Basidiomycota</taxon>
        <taxon>Agaricomycotina</taxon>
        <taxon>Agaricomycetes</taxon>
        <taxon>Polyporales</taxon>
        <taxon>Rhodofomes</taxon>
    </lineage>
</organism>
<dbReference type="InterPro" id="IPR045063">
    <property type="entry name" value="Dynamin_N"/>
</dbReference>
<evidence type="ECO:0000256" key="4">
    <source>
        <dbReference type="SAM" id="MobiDB-lite"/>
    </source>
</evidence>
<evidence type="ECO:0000313" key="8">
    <source>
        <dbReference type="Proteomes" id="UP000814176"/>
    </source>
</evidence>
<dbReference type="SMART" id="SM00053">
    <property type="entry name" value="DYNc"/>
    <property type="match status" value="1"/>
</dbReference>
<dbReference type="EMBL" id="JADCUA010000018">
    <property type="protein sequence ID" value="KAH9833435.1"/>
    <property type="molecule type" value="Genomic_DNA"/>
</dbReference>
<keyword evidence="8" id="KW-1185">Reference proteome</keyword>
<protein>
    <submittedName>
        <fullName evidence="7">P-loop containing nucleoside triphosphate hydrolase protein</fullName>
    </submittedName>
</protein>
<feature type="domain" description="GED" evidence="5">
    <location>
        <begin position="682"/>
        <end position="777"/>
    </location>
</feature>
<feature type="compositionally biased region" description="Polar residues" evidence="4">
    <location>
        <begin position="14"/>
        <end position="23"/>
    </location>
</feature>
<dbReference type="InterPro" id="IPR022812">
    <property type="entry name" value="Dynamin"/>
</dbReference>
<dbReference type="SUPFAM" id="SSF52540">
    <property type="entry name" value="P-loop containing nucleoside triphosphate hydrolases"/>
    <property type="match status" value="1"/>
</dbReference>
<keyword evidence="3" id="KW-0175">Coiled coil</keyword>
<dbReference type="PANTHER" id="PTHR11566:SF21">
    <property type="entry name" value="DYNAMIN RELATED PROTEIN 1, ISOFORM A"/>
    <property type="match status" value="1"/>
</dbReference>
<evidence type="ECO:0000256" key="1">
    <source>
        <dbReference type="ARBA" id="ARBA00022741"/>
    </source>
</evidence>
<feature type="compositionally biased region" description="Low complexity" evidence="4">
    <location>
        <begin position="1"/>
        <end position="13"/>
    </location>
</feature>
<evidence type="ECO:0000259" key="5">
    <source>
        <dbReference type="PROSITE" id="PS51388"/>
    </source>
</evidence>
<dbReference type="PRINTS" id="PR00195">
    <property type="entry name" value="DYNAMIN"/>
</dbReference>
<dbReference type="Gene3D" id="3.40.50.300">
    <property type="entry name" value="P-loop containing nucleotide triphosphate hydrolases"/>
    <property type="match status" value="1"/>
</dbReference>
<keyword evidence="7" id="KW-0378">Hydrolase</keyword>
<dbReference type="PROSITE" id="PS51718">
    <property type="entry name" value="G_DYNAMIN_2"/>
    <property type="match status" value="1"/>
</dbReference>
<dbReference type="Pfam" id="PF01031">
    <property type="entry name" value="Dynamin_M"/>
    <property type="match status" value="1"/>
</dbReference>
<dbReference type="CDD" id="cd08771">
    <property type="entry name" value="DLP_1"/>
    <property type="match status" value="1"/>
</dbReference>
<evidence type="ECO:0000256" key="2">
    <source>
        <dbReference type="ARBA" id="ARBA00023134"/>
    </source>
</evidence>
<dbReference type="InterPro" id="IPR001401">
    <property type="entry name" value="Dynamin_GTPase"/>
</dbReference>